<keyword evidence="7 8" id="KW-0472">Membrane</keyword>
<gene>
    <name evidence="10" type="ORF">HOP12_10755</name>
</gene>
<comment type="subcellular location">
    <subcellularLocation>
        <location evidence="1 8">Cell membrane</location>
        <topology evidence="1 8">Multi-pass membrane protein</topology>
    </subcellularLocation>
</comment>
<name>A0A849SGX5_UNCEI</name>
<feature type="transmembrane region" description="Helical" evidence="8">
    <location>
        <begin position="221"/>
        <end position="243"/>
    </location>
</feature>
<evidence type="ECO:0000256" key="8">
    <source>
        <dbReference type="RuleBase" id="RU361157"/>
    </source>
</evidence>
<dbReference type="PRINTS" id="PR00164">
    <property type="entry name" value="ABC2TRNSPORT"/>
</dbReference>
<evidence type="ECO:0000313" key="11">
    <source>
        <dbReference type="Proteomes" id="UP000580839"/>
    </source>
</evidence>
<evidence type="ECO:0000313" key="10">
    <source>
        <dbReference type="EMBL" id="NOT34632.1"/>
    </source>
</evidence>
<feature type="transmembrane region" description="Helical" evidence="8">
    <location>
        <begin position="170"/>
        <end position="195"/>
    </location>
</feature>
<protein>
    <recommendedName>
        <fullName evidence="8">Transport permease protein</fullName>
    </recommendedName>
</protein>
<evidence type="ECO:0000256" key="4">
    <source>
        <dbReference type="ARBA" id="ARBA00022475"/>
    </source>
</evidence>
<evidence type="ECO:0000256" key="3">
    <source>
        <dbReference type="ARBA" id="ARBA00022448"/>
    </source>
</evidence>
<dbReference type="PANTHER" id="PTHR30294">
    <property type="entry name" value="MEMBRANE COMPONENT OF ABC TRANSPORTER YHHJ-RELATED"/>
    <property type="match status" value="1"/>
</dbReference>
<keyword evidence="6 8" id="KW-1133">Transmembrane helix</keyword>
<dbReference type="Pfam" id="PF12698">
    <property type="entry name" value="ABC2_membrane_3"/>
    <property type="match status" value="1"/>
</dbReference>
<sequence length="366" mass="40077">MRKEFIQMRRDRHTLAMLLGIPVFQLLLFGFAIRQEVRNLPTVVYDESATQQSRALVQQFTGTGNFRLRGQVGSYEAAQRSVDAGHARAAIVIPRDYAHDLKRGRSTPIQVLVDASDPTAAQAAIGAAQLVGQRASLQILRERSAGGSLLATTPIEVRVRPLYNPALASALFIVPGIIGMILSNILIMMTALSMVREREHGTMEQLIVTPLQRAEIMIGKIAPYVLVGVVQITAILGLGHLLFHVPIRGSILLVYGASLIFIVASLGLGLFISTLSQTQAQAMQSSFFFLLPNVLLSGFMFPREAMPPLANWLGNLLPLTHFLWVIRGVVLKGVGLAELWPQLLALVGFAVMFFSFATVRFQKKLG</sequence>
<dbReference type="InterPro" id="IPR047817">
    <property type="entry name" value="ABC2_TM_bact-type"/>
</dbReference>
<comment type="caution">
    <text evidence="10">The sequence shown here is derived from an EMBL/GenBank/DDBJ whole genome shotgun (WGS) entry which is preliminary data.</text>
</comment>
<dbReference type="GO" id="GO:0140359">
    <property type="term" value="F:ABC-type transporter activity"/>
    <property type="evidence" value="ECO:0007669"/>
    <property type="project" value="InterPro"/>
</dbReference>
<dbReference type="InterPro" id="IPR051449">
    <property type="entry name" value="ABC-2_transporter_component"/>
</dbReference>
<proteinExistence type="inferred from homology"/>
<evidence type="ECO:0000256" key="2">
    <source>
        <dbReference type="ARBA" id="ARBA00007783"/>
    </source>
</evidence>
<dbReference type="PROSITE" id="PS51012">
    <property type="entry name" value="ABC_TM2"/>
    <property type="match status" value="1"/>
</dbReference>
<dbReference type="InterPro" id="IPR013525">
    <property type="entry name" value="ABC2_TM"/>
</dbReference>
<comment type="similarity">
    <text evidence="2 8">Belongs to the ABC-2 integral membrane protein family.</text>
</comment>
<organism evidence="10 11">
    <name type="scientific">Eiseniibacteriota bacterium</name>
    <dbReference type="NCBI Taxonomy" id="2212470"/>
    <lineage>
        <taxon>Bacteria</taxon>
        <taxon>Candidatus Eiseniibacteriota</taxon>
    </lineage>
</organism>
<keyword evidence="4 8" id="KW-1003">Cell membrane</keyword>
<dbReference type="Gene3D" id="3.40.1710.10">
    <property type="entry name" value="abc type-2 transporter like domain"/>
    <property type="match status" value="1"/>
</dbReference>
<dbReference type="PANTHER" id="PTHR30294:SF29">
    <property type="entry name" value="MULTIDRUG ABC TRANSPORTER PERMEASE YBHS-RELATED"/>
    <property type="match status" value="1"/>
</dbReference>
<keyword evidence="5 8" id="KW-0812">Transmembrane</keyword>
<dbReference type="InterPro" id="IPR000412">
    <property type="entry name" value="ABC_2_transport"/>
</dbReference>
<dbReference type="Proteomes" id="UP000580839">
    <property type="component" value="Unassembled WGS sequence"/>
</dbReference>
<feature type="transmembrane region" description="Helical" evidence="8">
    <location>
        <begin position="339"/>
        <end position="359"/>
    </location>
</feature>
<evidence type="ECO:0000256" key="6">
    <source>
        <dbReference type="ARBA" id="ARBA00022989"/>
    </source>
</evidence>
<evidence type="ECO:0000259" key="9">
    <source>
        <dbReference type="PROSITE" id="PS51012"/>
    </source>
</evidence>
<dbReference type="GO" id="GO:0043190">
    <property type="term" value="C:ATP-binding cassette (ABC) transporter complex"/>
    <property type="evidence" value="ECO:0007669"/>
    <property type="project" value="InterPro"/>
</dbReference>
<evidence type="ECO:0000256" key="7">
    <source>
        <dbReference type="ARBA" id="ARBA00023136"/>
    </source>
</evidence>
<evidence type="ECO:0000256" key="5">
    <source>
        <dbReference type="ARBA" id="ARBA00022692"/>
    </source>
</evidence>
<comment type="caution">
    <text evidence="8">Lacks conserved residue(s) required for the propagation of feature annotation.</text>
</comment>
<evidence type="ECO:0000256" key="1">
    <source>
        <dbReference type="ARBA" id="ARBA00004651"/>
    </source>
</evidence>
<accession>A0A849SGX5</accession>
<feature type="transmembrane region" description="Helical" evidence="8">
    <location>
        <begin position="249"/>
        <end position="273"/>
    </location>
</feature>
<dbReference type="EMBL" id="JABFRW010000135">
    <property type="protein sequence ID" value="NOT34632.1"/>
    <property type="molecule type" value="Genomic_DNA"/>
</dbReference>
<dbReference type="AlphaFoldDB" id="A0A849SGX5"/>
<reference evidence="10 11" key="1">
    <citation type="submission" date="2020-04" db="EMBL/GenBank/DDBJ databases">
        <title>Metagenomic profiling of ammonia- and methane-oxidizing microorganisms in a Dutch drinking water treatment plant.</title>
        <authorList>
            <person name="Poghosyan L."/>
            <person name="Leucker S."/>
        </authorList>
    </citation>
    <scope>NUCLEOTIDE SEQUENCE [LARGE SCALE GENOMIC DNA]</scope>
    <source>
        <strain evidence="10">S-RSF-IL-03</strain>
    </source>
</reference>
<feature type="domain" description="ABC transmembrane type-2" evidence="9">
    <location>
        <begin position="139"/>
        <end position="364"/>
    </location>
</feature>
<feature type="transmembrane region" description="Helical" evidence="8">
    <location>
        <begin position="285"/>
        <end position="302"/>
    </location>
</feature>
<keyword evidence="3 8" id="KW-0813">Transport</keyword>